<comment type="caution">
    <text evidence="9">The sequence shown here is derived from an EMBL/GenBank/DDBJ whole genome shotgun (WGS) entry which is preliminary data.</text>
</comment>
<evidence type="ECO:0000256" key="4">
    <source>
        <dbReference type="ARBA" id="ARBA00022692"/>
    </source>
</evidence>
<accession>A0A1F6Y6P2</accession>
<name>A0A1F6Y6P2_9BACT</name>
<keyword evidence="5 7" id="KW-1133">Transmembrane helix</keyword>
<evidence type="ECO:0000313" key="9">
    <source>
        <dbReference type="EMBL" id="OGJ02050.1"/>
    </source>
</evidence>
<dbReference type="PANTHER" id="PTHR30353:SF15">
    <property type="entry name" value="INNER MEMBRANE PROTEIN YABI"/>
    <property type="match status" value="1"/>
</dbReference>
<feature type="transmembrane region" description="Helical" evidence="7">
    <location>
        <begin position="137"/>
        <end position="159"/>
    </location>
</feature>
<dbReference type="PANTHER" id="PTHR30353">
    <property type="entry name" value="INNER MEMBRANE PROTEIN DEDA-RELATED"/>
    <property type="match status" value="1"/>
</dbReference>
<feature type="transmembrane region" description="Helical" evidence="7">
    <location>
        <begin position="165"/>
        <end position="182"/>
    </location>
</feature>
<comment type="subcellular location">
    <subcellularLocation>
        <location evidence="1 7">Cell membrane</location>
        <topology evidence="1 7">Multi-pass membrane protein</topology>
    </subcellularLocation>
</comment>
<feature type="transmembrane region" description="Helical" evidence="7">
    <location>
        <begin position="16"/>
        <end position="41"/>
    </location>
</feature>
<dbReference type="EMBL" id="MFVU01000013">
    <property type="protein sequence ID" value="OGJ02050.1"/>
    <property type="molecule type" value="Genomic_DNA"/>
</dbReference>
<feature type="transmembrane region" description="Helical" evidence="7">
    <location>
        <begin position="48"/>
        <end position="69"/>
    </location>
</feature>
<feature type="transmembrane region" description="Helical" evidence="7">
    <location>
        <begin position="102"/>
        <end position="125"/>
    </location>
</feature>
<keyword evidence="3 7" id="KW-1003">Cell membrane</keyword>
<dbReference type="InterPro" id="IPR032816">
    <property type="entry name" value="VTT_dom"/>
</dbReference>
<keyword evidence="4 7" id="KW-0812">Transmembrane</keyword>
<sequence>MHTIQALSGFVESHQLIAYGLIFIGIVFEGEFFVISTGIFAHLGALNFWVALIFIFAGGLGKTFLGYYIGTLINKKWHNAKFLQYIEKRVHYFLPHFRRKPFWSIFLSKFIMGANHIVILFSGFSKVDYKKFIKAEVISTAIWAPGLLSLGYFFSYTAFHISREIWRFSSIILVFVIIFITLDKLLGWLYQLFEEIYGNGNNNDN</sequence>
<dbReference type="Proteomes" id="UP000178645">
    <property type="component" value="Unassembled WGS sequence"/>
</dbReference>
<comment type="similarity">
    <text evidence="2 7">Belongs to the DedA family.</text>
</comment>
<dbReference type="InterPro" id="IPR032818">
    <property type="entry name" value="DedA-like"/>
</dbReference>
<evidence type="ECO:0000256" key="3">
    <source>
        <dbReference type="ARBA" id="ARBA00022475"/>
    </source>
</evidence>
<evidence type="ECO:0000259" key="8">
    <source>
        <dbReference type="Pfam" id="PF09335"/>
    </source>
</evidence>
<reference evidence="9 10" key="1">
    <citation type="journal article" date="2016" name="Nat. Commun.">
        <title>Thousands of microbial genomes shed light on interconnected biogeochemical processes in an aquifer system.</title>
        <authorList>
            <person name="Anantharaman K."/>
            <person name="Brown C.T."/>
            <person name="Hug L.A."/>
            <person name="Sharon I."/>
            <person name="Castelle C.J."/>
            <person name="Probst A.J."/>
            <person name="Thomas B.C."/>
            <person name="Singh A."/>
            <person name="Wilkins M.J."/>
            <person name="Karaoz U."/>
            <person name="Brodie E.L."/>
            <person name="Williams K.H."/>
            <person name="Hubbard S.S."/>
            <person name="Banfield J.F."/>
        </authorList>
    </citation>
    <scope>NUCLEOTIDE SEQUENCE [LARGE SCALE GENOMIC DNA]</scope>
</reference>
<gene>
    <name evidence="9" type="ORF">A3G53_03140</name>
</gene>
<evidence type="ECO:0000313" key="10">
    <source>
        <dbReference type="Proteomes" id="UP000178645"/>
    </source>
</evidence>
<evidence type="ECO:0000256" key="6">
    <source>
        <dbReference type="ARBA" id="ARBA00023136"/>
    </source>
</evidence>
<evidence type="ECO:0000256" key="7">
    <source>
        <dbReference type="RuleBase" id="RU367016"/>
    </source>
</evidence>
<protein>
    <recommendedName>
        <fullName evidence="8">VTT domain-containing protein</fullName>
    </recommendedName>
</protein>
<proteinExistence type="inferred from homology"/>
<organism evidence="9 10">
    <name type="scientific">Candidatus Nomurabacteria bacterium RIFCSPLOWO2_12_FULL_44_11</name>
    <dbReference type="NCBI Taxonomy" id="1801796"/>
    <lineage>
        <taxon>Bacteria</taxon>
        <taxon>Candidatus Nomuraibacteriota</taxon>
    </lineage>
</organism>
<feature type="domain" description="VTT" evidence="8">
    <location>
        <begin position="30"/>
        <end position="152"/>
    </location>
</feature>
<dbReference type="AlphaFoldDB" id="A0A1F6Y6P2"/>
<keyword evidence="6 7" id="KW-0472">Membrane</keyword>
<dbReference type="GO" id="GO:0005886">
    <property type="term" value="C:plasma membrane"/>
    <property type="evidence" value="ECO:0007669"/>
    <property type="project" value="UniProtKB-SubCell"/>
</dbReference>
<evidence type="ECO:0000256" key="1">
    <source>
        <dbReference type="ARBA" id="ARBA00004651"/>
    </source>
</evidence>
<evidence type="ECO:0000256" key="5">
    <source>
        <dbReference type="ARBA" id="ARBA00022989"/>
    </source>
</evidence>
<dbReference type="Pfam" id="PF09335">
    <property type="entry name" value="VTT_dom"/>
    <property type="match status" value="1"/>
</dbReference>
<evidence type="ECO:0000256" key="2">
    <source>
        <dbReference type="ARBA" id="ARBA00010792"/>
    </source>
</evidence>